<evidence type="ECO:0000256" key="1">
    <source>
        <dbReference type="ARBA" id="ARBA00022714"/>
    </source>
</evidence>
<evidence type="ECO:0000256" key="4">
    <source>
        <dbReference type="ARBA" id="ARBA00023014"/>
    </source>
</evidence>
<accession>A0A382V235</accession>
<dbReference type="InterPro" id="IPR017941">
    <property type="entry name" value="Rieske_2Fe-2S"/>
</dbReference>
<dbReference type="PANTHER" id="PTHR21496">
    <property type="entry name" value="FERREDOXIN-RELATED"/>
    <property type="match status" value="1"/>
</dbReference>
<dbReference type="Gene3D" id="2.102.10.10">
    <property type="entry name" value="Rieske [2Fe-2S] iron-sulphur domain"/>
    <property type="match status" value="1"/>
</dbReference>
<dbReference type="EMBL" id="UINC01148579">
    <property type="protein sequence ID" value="SVD40552.1"/>
    <property type="molecule type" value="Genomic_DNA"/>
</dbReference>
<evidence type="ECO:0000256" key="5">
    <source>
        <dbReference type="ARBA" id="ARBA00034078"/>
    </source>
</evidence>
<protein>
    <recommendedName>
        <fullName evidence="6">Rieske domain-containing protein</fullName>
    </recommendedName>
</protein>
<comment type="cofactor">
    <cofactor evidence="5">
        <name>[2Fe-2S] cluster</name>
        <dbReference type="ChEBI" id="CHEBI:190135"/>
    </cofactor>
</comment>
<evidence type="ECO:0000256" key="3">
    <source>
        <dbReference type="ARBA" id="ARBA00023004"/>
    </source>
</evidence>
<proteinExistence type="predicted"/>
<dbReference type="InterPro" id="IPR036922">
    <property type="entry name" value="Rieske_2Fe-2S_sf"/>
</dbReference>
<feature type="domain" description="Rieske" evidence="6">
    <location>
        <begin position="8"/>
        <end position="103"/>
    </location>
</feature>
<name>A0A382V235_9ZZZZ</name>
<dbReference type="Pfam" id="PF00355">
    <property type="entry name" value="Rieske"/>
    <property type="match status" value="1"/>
</dbReference>
<sequence>VIDEVEYLKVCNLDQVWEGEMEVFEVDEEEVLIVHAPGGEVRAYNPICPHQEQPLIEGELENCVLTCSAHLWQFDVLSGEGINPTGTSLINYPVKTEEGAIWVAFPK</sequence>
<feature type="non-terminal residue" evidence="7">
    <location>
        <position position="1"/>
    </location>
</feature>
<reference evidence="7" key="1">
    <citation type="submission" date="2018-05" db="EMBL/GenBank/DDBJ databases">
        <authorList>
            <person name="Lanie J.A."/>
            <person name="Ng W.-L."/>
            <person name="Kazmierczak K.M."/>
            <person name="Andrzejewski T.M."/>
            <person name="Davidsen T.M."/>
            <person name="Wayne K.J."/>
            <person name="Tettelin H."/>
            <person name="Glass J.I."/>
            <person name="Rusch D."/>
            <person name="Podicherti R."/>
            <person name="Tsui H.-C.T."/>
            <person name="Winkler M.E."/>
        </authorList>
    </citation>
    <scope>NUCLEOTIDE SEQUENCE</scope>
</reference>
<dbReference type="SUPFAM" id="SSF50022">
    <property type="entry name" value="ISP domain"/>
    <property type="match status" value="1"/>
</dbReference>
<evidence type="ECO:0000256" key="2">
    <source>
        <dbReference type="ARBA" id="ARBA00022723"/>
    </source>
</evidence>
<dbReference type="GO" id="GO:0051537">
    <property type="term" value="F:2 iron, 2 sulfur cluster binding"/>
    <property type="evidence" value="ECO:0007669"/>
    <property type="project" value="UniProtKB-KW"/>
</dbReference>
<gene>
    <name evidence="7" type="ORF">METZ01_LOCUS393406</name>
</gene>
<organism evidence="7">
    <name type="scientific">marine metagenome</name>
    <dbReference type="NCBI Taxonomy" id="408172"/>
    <lineage>
        <taxon>unclassified sequences</taxon>
        <taxon>metagenomes</taxon>
        <taxon>ecological metagenomes</taxon>
    </lineage>
</organism>
<evidence type="ECO:0000259" key="6">
    <source>
        <dbReference type="PROSITE" id="PS51296"/>
    </source>
</evidence>
<evidence type="ECO:0000313" key="7">
    <source>
        <dbReference type="EMBL" id="SVD40552.1"/>
    </source>
</evidence>
<keyword evidence="3" id="KW-0408">Iron</keyword>
<dbReference type="GO" id="GO:0046872">
    <property type="term" value="F:metal ion binding"/>
    <property type="evidence" value="ECO:0007669"/>
    <property type="project" value="UniProtKB-KW"/>
</dbReference>
<dbReference type="PROSITE" id="PS51296">
    <property type="entry name" value="RIESKE"/>
    <property type="match status" value="1"/>
</dbReference>
<keyword evidence="4" id="KW-0411">Iron-sulfur</keyword>
<keyword evidence="2" id="KW-0479">Metal-binding</keyword>
<dbReference type="AlphaFoldDB" id="A0A382V235"/>
<keyword evidence="1" id="KW-0001">2Fe-2S</keyword>
<dbReference type="PANTHER" id="PTHR21496:SF0">
    <property type="entry name" value="RIESKE DOMAIN-CONTAINING PROTEIN"/>
    <property type="match status" value="1"/>
</dbReference>